<feature type="coiled-coil region" evidence="1">
    <location>
        <begin position="143"/>
        <end position="170"/>
    </location>
</feature>
<reference evidence="3 4" key="1">
    <citation type="journal article" date="2019" name="Int. J. Syst. Evol. Microbiol.">
        <title>The Global Catalogue of Microorganisms (GCM) 10K type strain sequencing project: providing services to taxonomists for standard genome sequencing and annotation.</title>
        <authorList>
            <consortium name="The Broad Institute Genomics Platform"/>
            <consortium name="The Broad Institute Genome Sequencing Center for Infectious Disease"/>
            <person name="Wu L."/>
            <person name="Ma J."/>
        </authorList>
    </citation>
    <scope>NUCLEOTIDE SEQUENCE [LARGE SCALE GENOMIC DNA]</scope>
    <source>
        <strain evidence="3 4">JCM 16227</strain>
    </source>
</reference>
<dbReference type="RefSeq" id="WP_006897831.1">
    <property type="nucleotide sequence ID" value="NZ_BAAARB010000005.1"/>
</dbReference>
<protein>
    <submittedName>
        <fullName evidence="3">DUF3375 domain-containing protein</fullName>
    </submittedName>
</protein>
<evidence type="ECO:0000313" key="4">
    <source>
        <dbReference type="Proteomes" id="UP001501170"/>
    </source>
</evidence>
<comment type="caution">
    <text evidence="3">The sequence shown here is derived from an EMBL/GenBank/DDBJ whole genome shotgun (WGS) entry which is preliminary data.</text>
</comment>
<feature type="compositionally biased region" description="Low complexity" evidence="2">
    <location>
        <begin position="475"/>
        <end position="488"/>
    </location>
</feature>
<keyword evidence="4" id="KW-1185">Reference proteome</keyword>
<keyword evidence="1" id="KW-0175">Coiled coil</keyword>
<evidence type="ECO:0000256" key="2">
    <source>
        <dbReference type="SAM" id="MobiDB-lite"/>
    </source>
</evidence>
<feature type="region of interest" description="Disordered" evidence="2">
    <location>
        <begin position="473"/>
        <end position="503"/>
    </location>
</feature>
<proteinExistence type="predicted"/>
<dbReference type="EMBL" id="BAAARB010000005">
    <property type="protein sequence ID" value="GAA2375425.1"/>
    <property type="molecule type" value="Genomic_DNA"/>
</dbReference>
<name>A0ABN3HC04_9ACTN</name>
<dbReference type="InterPro" id="IPR021804">
    <property type="entry name" value="DUF3375"/>
</dbReference>
<evidence type="ECO:0000313" key="3">
    <source>
        <dbReference type="EMBL" id="GAA2375425.1"/>
    </source>
</evidence>
<accession>A0ABN3HC04</accession>
<evidence type="ECO:0000256" key="1">
    <source>
        <dbReference type="SAM" id="Coils"/>
    </source>
</evidence>
<sequence>MQFDEIVAVRRSNAAWRLLRADNAPLLLSFLGRVFVDDNVREISESALVSLLDEELYSLNERLGEGTYPRSPKAYLDEWSAADTAWLRKYYVIESDEPHYDATPAVERAVAWVRSLRDRDFVGTESRLKTVLELLRQIVYGTTTDAEVRLAELRRRRAELDAEIEAAERGEFQVLDATSRRERYQQFADIARALLSDFREVETNFRTLDRQMRERIATWRGTKGELLDEIVGSRNVISDSDQGRSFQAFYDLLLSADRLDELDELVRHAQGLDEVADSDIRLTNIHHDWLDAGTRAQDTVRRLSEQLRRFLDDQAWLENRRVMDLLRSIESSAYAIRDRRVDDFAQEIDSPAPSVNLPLERPLYRPAAAVEVASEGIEEGEAQGASEALFEQIHVDPAPLIDGVRRALRRSGQVTLAEVLAERPLEQGLAELVTYLSLTDDGFGKVFDESADETVSWTDESGGRRVARVPRVIYTRPSPTASPTAGPTVNPTADPTAPDQETR</sequence>
<dbReference type="Pfam" id="PF11855">
    <property type="entry name" value="DUF3375"/>
    <property type="match status" value="1"/>
</dbReference>
<organism evidence="3 4">
    <name type="scientific">Gordonia cholesterolivorans</name>
    <dbReference type="NCBI Taxonomy" id="559625"/>
    <lineage>
        <taxon>Bacteria</taxon>
        <taxon>Bacillati</taxon>
        <taxon>Actinomycetota</taxon>
        <taxon>Actinomycetes</taxon>
        <taxon>Mycobacteriales</taxon>
        <taxon>Gordoniaceae</taxon>
        <taxon>Gordonia</taxon>
    </lineage>
</organism>
<gene>
    <name evidence="3" type="ORF">GCM10009855_13310</name>
</gene>
<dbReference type="Proteomes" id="UP001501170">
    <property type="component" value="Unassembled WGS sequence"/>
</dbReference>